<dbReference type="NCBIfam" id="TIGR00099">
    <property type="entry name" value="Cof-subfamily"/>
    <property type="match status" value="1"/>
</dbReference>
<keyword evidence="1" id="KW-0378">Hydrolase</keyword>
<dbReference type="Pfam" id="PF08282">
    <property type="entry name" value="Hydrolase_3"/>
    <property type="match status" value="1"/>
</dbReference>
<dbReference type="NCBIfam" id="TIGR01484">
    <property type="entry name" value="HAD-SF-IIB"/>
    <property type="match status" value="1"/>
</dbReference>
<dbReference type="InterPro" id="IPR023214">
    <property type="entry name" value="HAD_sf"/>
</dbReference>
<dbReference type="PANTHER" id="PTHR10000:SF8">
    <property type="entry name" value="HAD SUPERFAMILY HYDROLASE-LIKE, TYPE 3"/>
    <property type="match status" value="1"/>
</dbReference>
<dbReference type="GO" id="GO:0005829">
    <property type="term" value="C:cytosol"/>
    <property type="evidence" value="ECO:0007669"/>
    <property type="project" value="TreeGrafter"/>
</dbReference>
<dbReference type="InterPro" id="IPR000150">
    <property type="entry name" value="Cof"/>
</dbReference>
<dbReference type="SFLD" id="SFLDS00003">
    <property type="entry name" value="Haloacid_Dehalogenase"/>
    <property type="match status" value="1"/>
</dbReference>
<evidence type="ECO:0000313" key="1">
    <source>
        <dbReference type="EMBL" id="AFR70359.1"/>
    </source>
</evidence>
<dbReference type="GO" id="GO:0016791">
    <property type="term" value="F:phosphatase activity"/>
    <property type="evidence" value="ECO:0007669"/>
    <property type="project" value="TreeGrafter"/>
</dbReference>
<dbReference type="Proteomes" id="UP000007346">
    <property type="component" value="Chromosome"/>
</dbReference>
<dbReference type="AlphaFoldDB" id="J9USU0"/>
<dbReference type="EMBL" id="CP003490">
    <property type="protein sequence ID" value="AFR70359.1"/>
    <property type="molecule type" value="Genomic_DNA"/>
</dbReference>
<dbReference type="SUPFAM" id="SSF56784">
    <property type="entry name" value="HAD-like"/>
    <property type="match status" value="1"/>
</dbReference>
<sequence>MNNIQLIATDLDGTLLNANHQISEYNKSIIKKASENGIKIILSTGRPTAAATKFLYDLDIDSELISFNGAMITDKTSNIIYQQNLDANIGKELINIAKKYNIFHQGFLADRWNMGFFDEKWVEFYVSIAKIDNYTIGFDNINDFSFSKFMFIGENNLLKEIAKEIDKTFGERIYYTFSRPVYLEVHSPNASKAKALEYLANKYNITSNNIMAFGDNNNDLEMLEFAGVSVAVENAEDNVKNKCKYITKSNLEDGVGYFINKYLNTQSNNN</sequence>
<dbReference type="InterPro" id="IPR036412">
    <property type="entry name" value="HAD-like_sf"/>
</dbReference>
<dbReference type="GO" id="GO:0000287">
    <property type="term" value="F:magnesium ion binding"/>
    <property type="evidence" value="ECO:0007669"/>
    <property type="project" value="TreeGrafter"/>
</dbReference>
<dbReference type="CDD" id="cd07516">
    <property type="entry name" value="HAD_Pase"/>
    <property type="match status" value="1"/>
</dbReference>
<dbReference type="Gene3D" id="3.30.1240.10">
    <property type="match status" value="1"/>
</dbReference>
<dbReference type="SFLD" id="SFLDG01144">
    <property type="entry name" value="C2.B.4:_PGP_Like"/>
    <property type="match status" value="1"/>
</dbReference>
<accession>J9USU0</accession>
<dbReference type="SFLD" id="SFLDG01140">
    <property type="entry name" value="C2.B:_Phosphomannomutase_and_P"/>
    <property type="match status" value="1"/>
</dbReference>
<dbReference type="Gene3D" id="3.40.50.1000">
    <property type="entry name" value="HAD superfamily/HAD-like"/>
    <property type="match status" value="1"/>
</dbReference>
<evidence type="ECO:0000313" key="2">
    <source>
        <dbReference type="Proteomes" id="UP000007346"/>
    </source>
</evidence>
<dbReference type="RefSeq" id="WP_014935744.1">
    <property type="nucleotide sequence ID" value="NC_018607.1"/>
</dbReference>
<protein>
    <submittedName>
        <fullName evidence="1">Putative hydrolase</fullName>
    </submittedName>
</protein>
<dbReference type="PATRIC" id="fig|1133568.3.peg.1017"/>
<proteinExistence type="predicted"/>
<dbReference type="HOGENOM" id="CLU_044146_0_1_12"/>
<dbReference type="PANTHER" id="PTHR10000">
    <property type="entry name" value="PHOSPHOSERINE PHOSPHATASE"/>
    <property type="match status" value="1"/>
</dbReference>
<gene>
    <name evidence="1" type="primary">cof</name>
    <name evidence="1" type="ORF">B2904_orf1018</name>
</gene>
<organism evidence="1 2">
    <name type="scientific">Brachyspira pilosicoli B2904</name>
    <dbReference type="NCBI Taxonomy" id="1133568"/>
    <lineage>
        <taxon>Bacteria</taxon>
        <taxon>Pseudomonadati</taxon>
        <taxon>Spirochaetota</taxon>
        <taxon>Spirochaetia</taxon>
        <taxon>Brachyspirales</taxon>
        <taxon>Brachyspiraceae</taxon>
        <taxon>Brachyspira</taxon>
    </lineage>
</organism>
<dbReference type="PROSITE" id="PS01228">
    <property type="entry name" value="COF_1"/>
    <property type="match status" value="1"/>
</dbReference>
<reference evidence="1 2" key="1">
    <citation type="journal article" date="2012" name="BMC Genomics">
        <title>Comparative genomics of Brachyspira pilosicoli strains: genome rearrangements, reductions and correlation of genetic compliment with phenotypic diversity.</title>
        <authorList>
            <person name="Mappley L.J."/>
            <person name="Black M.L."/>
            <person name="Abuoun M."/>
            <person name="Darby A.C."/>
            <person name="Woodward M.J."/>
            <person name="Parkhill J."/>
            <person name="Turner A.K."/>
            <person name="Bellgard M.I."/>
            <person name="La T."/>
            <person name="Phillips N.D."/>
            <person name="La Ragione R.M."/>
            <person name="Hampson D.J."/>
        </authorList>
    </citation>
    <scope>NUCLEOTIDE SEQUENCE [LARGE SCALE GENOMIC DNA]</scope>
    <source>
        <strain evidence="1">B2904</strain>
    </source>
</reference>
<dbReference type="InterPro" id="IPR006379">
    <property type="entry name" value="HAD-SF_hydro_IIB"/>
</dbReference>
<dbReference type="KEGG" id="bpj:B2904_orf1018"/>
<name>J9USU0_BRAPL</name>